<dbReference type="GO" id="GO:0035312">
    <property type="term" value="F:5'-3' DNA exonuclease activity"/>
    <property type="evidence" value="ECO:0007669"/>
    <property type="project" value="TreeGrafter"/>
</dbReference>
<dbReference type="EMBL" id="BSDY01000008">
    <property type="protein sequence ID" value="GLI56494.1"/>
    <property type="molecule type" value="Genomic_DNA"/>
</dbReference>
<dbReference type="AlphaFoldDB" id="A0A9W6LN39"/>
<dbReference type="CDD" id="cd07438">
    <property type="entry name" value="PHP_HisPPase_AMP"/>
    <property type="match status" value="1"/>
</dbReference>
<evidence type="ECO:0000259" key="1">
    <source>
        <dbReference type="SMART" id="SM00481"/>
    </source>
</evidence>
<protein>
    <submittedName>
        <fullName evidence="2">PHP-like protein</fullName>
    </submittedName>
</protein>
<dbReference type="Proteomes" id="UP001144471">
    <property type="component" value="Unassembled WGS sequence"/>
</dbReference>
<dbReference type="RefSeq" id="WP_281835679.1">
    <property type="nucleotide sequence ID" value="NZ_BSDY01000008.1"/>
</dbReference>
<name>A0A9W6LN39_9FUSO</name>
<dbReference type="PANTHER" id="PTHR42924:SF3">
    <property type="entry name" value="POLYMERASE_HISTIDINOL PHOSPHATASE N-TERMINAL DOMAIN-CONTAINING PROTEIN"/>
    <property type="match status" value="1"/>
</dbReference>
<sequence length="277" mass="30919">MIDLHLHTTASDGELTPTRLVEAAVERGMEAISITDHDTVGGLAEGRKRAQELGIEFINGIELSSEWMGREVHILGYFIDLEDPKLQGELAKIKEARDRRNIKILEKLREYKIDIGLEELREEAGGEIMGRAHIASLMMKKGYVYSKGEIFKRYLGIGGVAYVPKGDLSPERAVEIIRENGGIASLAHPKYISEDEVRLTELINDLKKSGLEAMEVYYSSFSLREVLKYKKLAKKMELLLTGGSDYHGGSKGNIEIGDGGVPMEVYTHLRELLKGRS</sequence>
<reference evidence="2" key="1">
    <citation type="submission" date="2022-12" db="EMBL/GenBank/DDBJ databases">
        <title>Reference genome sequencing for broad-spectrum identification of bacterial and archaeal isolates by mass spectrometry.</title>
        <authorList>
            <person name="Sekiguchi Y."/>
            <person name="Tourlousse D.M."/>
        </authorList>
    </citation>
    <scope>NUCLEOTIDE SEQUENCE</scope>
    <source>
        <strain evidence="2">10succ1</strain>
    </source>
</reference>
<dbReference type="PANTHER" id="PTHR42924">
    <property type="entry name" value="EXONUCLEASE"/>
    <property type="match status" value="1"/>
</dbReference>
<dbReference type="SMART" id="SM00481">
    <property type="entry name" value="POLIIIAc"/>
    <property type="match status" value="1"/>
</dbReference>
<dbReference type="SUPFAM" id="SSF89550">
    <property type="entry name" value="PHP domain-like"/>
    <property type="match status" value="1"/>
</dbReference>
<dbReference type="InterPro" id="IPR003141">
    <property type="entry name" value="Pol/His_phosphatase_N"/>
</dbReference>
<proteinExistence type="predicted"/>
<comment type="caution">
    <text evidence="2">The sequence shown here is derived from an EMBL/GenBank/DDBJ whole genome shotgun (WGS) entry which is preliminary data.</text>
</comment>
<dbReference type="Pfam" id="PF02811">
    <property type="entry name" value="PHP"/>
    <property type="match status" value="1"/>
</dbReference>
<gene>
    <name evidence="2" type="ORF">PM10SUCC1_20080</name>
</gene>
<evidence type="ECO:0000313" key="3">
    <source>
        <dbReference type="Proteomes" id="UP001144471"/>
    </source>
</evidence>
<dbReference type="InterPro" id="IPR004013">
    <property type="entry name" value="PHP_dom"/>
</dbReference>
<evidence type="ECO:0000313" key="2">
    <source>
        <dbReference type="EMBL" id="GLI56494.1"/>
    </source>
</evidence>
<keyword evidence="3" id="KW-1185">Reference proteome</keyword>
<organism evidence="2 3">
    <name type="scientific">Propionigenium maris DSM 9537</name>
    <dbReference type="NCBI Taxonomy" id="1123000"/>
    <lineage>
        <taxon>Bacteria</taxon>
        <taxon>Fusobacteriati</taxon>
        <taxon>Fusobacteriota</taxon>
        <taxon>Fusobacteriia</taxon>
        <taxon>Fusobacteriales</taxon>
        <taxon>Fusobacteriaceae</taxon>
        <taxon>Propionigenium</taxon>
    </lineage>
</organism>
<dbReference type="InterPro" id="IPR016195">
    <property type="entry name" value="Pol/histidinol_Pase-like"/>
</dbReference>
<dbReference type="Gene3D" id="3.20.20.140">
    <property type="entry name" value="Metal-dependent hydrolases"/>
    <property type="match status" value="1"/>
</dbReference>
<dbReference type="GO" id="GO:0004534">
    <property type="term" value="F:5'-3' RNA exonuclease activity"/>
    <property type="evidence" value="ECO:0007669"/>
    <property type="project" value="TreeGrafter"/>
</dbReference>
<dbReference type="InterPro" id="IPR052018">
    <property type="entry name" value="PHP_domain"/>
</dbReference>
<dbReference type="Gene3D" id="1.10.150.650">
    <property type="match status" value="1"/>
</dbReference>
<accession>A0A9W6LN39</accession>
<feature type="domain" description="Polymerase/histidinol phosphatase N-terminal" evidence="1">
    <location>
        <begin position="2"/>
        <end position="67"/>
    </location>
</feature>